<dbReference type="STRING" id="988801.SAMN05216522_101330"/>
<dbReference type="AlphaFoldDB" id="A0A1H9DLF9"/>
<keyword evidence="3" id="KW-1185">Reference proteome</keyword>
<dbReference type="PANTHER" id="PTHR38602">
    <property type="entry name" value="INNER MEMBRANE PROTEIN-RELATED"/>
    <property type="match status" value="1"/>
</dbReference>
<proteinExistence type="predicted"/>
<dbReference type="Proteomes" id="UP000242515">
    <property type="component" value="Unassembled WGS sequence"/>
</dbReference>
<keyword evidence="1" id="KW-0812">Transmembrane</keyword>
<feature type="transmembrane region" description="Helical" evidence="1">
    <location>
        <begin position="41"/>
        <end position="60"/>
    </location>
</feature>
<evidence type="ECO:0000256" key="1">
    <source>
        <dbReference type="SAM" id="Phobius"/>
    </source>
</evidence>
<accession>A0A1H9DLF9</accession>
<organism evidence="2 3">
    <name type="scientific">Rosenbergiella nectarea</name>
    <dbReference type="NCBI Taxonomy" id="988801"/>
    <lineage>
        <taxon>Bacteria</taxon>
        <taxon>Pseudomonadati</taxon>
        <taxon>Pseudomonadota</taxon>
        <taxon>Gammaproteobacteria</taxon>
        <taxon>Enterobacterales</taxon>
        <taxon>Erwiniaceae</taxon>
        <taxon>Rosenbergiella</taxon>
    </lineage>
</organism>
<dbReference type="PANTHER" id="PTHR38602:SF1">
    <property type="entry name" value="INNER MEMBRANE PROTEIN"/>
    <property type="match status" value="1"/>
</dbReference>
<evidence type="ECO:0008006" key="4">
    <source>
        <dbReference type="Google" id="ProtNLM"/>
    </source>
</evidence>
<protein>
    <recommendedName>
        <fullName evidence="4">DUF2065 domain-containing protein</fullName>
    </recommendedName>
</protein>
<gene>
    <name evidence="2" type="ORF">SAMN05216522_101330</name>
</gene>
<dbReference type="InterPro" id="IPR019201">
    <property type="entry name" value="DUF2065"/>
</dbReference>
<keyword evidence="1" id="KW-0472">Membrane</keyword>
<dbReference type="RefSeq" id="WP_092671754.1">
    <property type="nucleotide sequence ID" value="NZ_FOGC01000001.1"/>
</dbReference>
<reference evidence="3" key="1">
    <citation type="submission" date="2016-10" db="EMBL/GenBank/DDBJ databases">
        <authorList>
            <person name="Varghese N."/>
            <person name="Submissions S."/>
        </authorList>
    </citation>
    <scope>NUCLEOTIDE SEQUENCE [LARGE SCALE GENOMIC DNA]</scope>
    <source>
        <strain evidence="3">8N4</strain>
    </source>
</reference>
<name>A0A1H9DLF9_9GAMM</name>
<dbReference type="Pfam" id="PF09838">
    <property type="entry name" value="DUF2065"/>
    <property type="match status" value="1"/>
</dbReference>
<keyword evidence="1" id="KW-1133">Transmembrane helix</keyword>
<sequence>MHSAIWTAVSLLLIVEGLGPMLLPKVWKRGLLTLISSPEKLLRRFGGAFVVVGIVIFYMMHR</sequence>
<dbReference type="EMBL" id="FOGC01000001">
    <property type="protein sequence ID" value="SEQ14304.1"/>
    <property type="molecule type" value="Genomic_DNA"/>
</dbReference>
<evidence type="ECO:0000313" key="3">
    <source>
        <dbReference type="Proteomes" id="UP000242515"/>
    </source>
</evidence>
<evidence type="ECO:0000313" key="2">
    <source>
        <dbReference type="EMBL" id="SEQ14304.1"/>
    </source>
</evidence>
<dbReference type="OrthoDB" id="9182237at2"/>